<feature type="region of interest" description="Disordered" evidence="1">
    <location>
        <begin position="84"/>
        <end position="107"/>
    </location>
</feature>
<proteinExistence type="predicted"/>
<dbReference type="PANTHER" id="PTHR34539">
    <property type="entry name" value="T6J4.11 PROTEIN"/>
    <property type="match status" value="1"/>
</dbReference>
<dbReference type="AlphaFoldDB" id="A0A426XXX1"/>
<evidence type="ECO:0000313" key="3">
    <source>
        <dbReference type="Proteomes" id="UP000287651"/>
    </source>
</evidence>
<reference evidence="2 3" key="1">
    <citation type="journal article" date="2014" name="Agronomy (Basel)">
        <title>A Draft Genome Sequence for Ensete ventricosum, the Drought-Tolerant Tree Against Hunger.</title>
        <authorList>
            <person name="Harrison J."/>
            <person name="Moore K.A."/>
            <person name="Paszkiewicz K."/>
            <person name="Jones T."/>
            <person name="Grant M."/>
            <person name="Ambacheew D."/>
            <person name="Muzemil S."/>
            <person name="Studholme D.J."/>
        </authorList>
    </citation>
    <scope>NUCLEOTIDE SEQUENCE [LARGE SCALE GENOMIC DNA]</scope>
</reference>
<sequence length="191" mass="20995">MEEFVEHKRRQREEEGFPEISWRAAKRLRDDLLLDDDDAGPGEQELASVMKSLEEEISLPSPLPPQLQDAVWVDQPVLGYLCEASDDELGLPPPPSVPSSSEDGGKAPEMEATTLAVEGCVPEAVGFGQMWGFDDEFSGYGWPEEVFGIWSEGRVAAESENGMLFEYADAADCSPADFADIPWRSETLPAV</sequence>
<dbReference type="EMBL" id="AMZH03016550">
    <property type="protein sequence ID" value="RRT44304.1"/>
    <property type="molecule type" value="Genomic_DNA"/>
</dbReference>
<dbReference type="PANTHER" id="PTHR34539:SF19">
    <property type="entry name" value="T6J4.11 PROTEIN"/>
    <property type="match status" value="1"/>
</dbReference>
<accession>A0A426XXX1</accession>
<organism evidence="2 3">
    <name type="scientific">Ensete ventricosum</name>
    <name type="common">Abyssinian banana</name>
    <name type="synonym">Musa ensete</name>
    <dbReference type="NCBI Taxonomy" id="4639"/>
    <lineage>
        <taxon>Eukaryota</taxon>
        <taxon>Viridiplantae</taxon>
        <taxon>Streptophyta</taxon>
        <taxon>Embryophyta</taxon>
        <taxon>Tracheophyta</taxon>
        <taxon>Spermatophyta</taxon>
        <taxon>Magnoliopsida</taxon>
        <taxon>Liliopsida</taxon>
        <taxon>Zingiberales</taxon>
        <taxon>Musaceae</taxon>
        <taxon>Ensete</taxon>
    </lineage>
</organism>
<name>A0A426XXX1_ENSVE</name>
<evidence type="ECO:0000313" key="2">
    <source>
        <dbReference type="EMBL" id="RRT44304.1"/>
    </source>
</evidence>
<evidence type="ECO:0000256" key="1">
    <source>
        <dbReference type="SAM" id="MobiDB-lite"/>
    </source>
</evidence>
<protein>
    <submittedName>
        <fullName evidence="2">Uncharacterized protein</fullName>
    </submittedName>
</protein>
<gene>
    <name evidence="2" type="ORF">B296_00020055</name>
</gene>
<dbReference type="Proteomes" id="UP000287651">
    <property type="component" value="Unassembled WGS sequence"/>
</dbReference>
<comment type="caution">
    <text evidence="2">The sequence shown here is derived from an EMBL/GenBank/DDBJ whole genome shotgun (WGS) entry which is preliminary data.</text>
</comment>